<dbReference type="OrthoDB" id="9801500at2"/>
<dbReference type="AlphaFoldDB" id="A0A401U9Y0"/>
<keyword evidence="6" id="KW-0472">Membrane</keyword>
<evidence type="ECO:0000256" key="1">
    <source>
        <dbReference type="ARBA" id="ARBA00004162"/>
    </source>
</evidence>
<organism evidence="8 9">
    <name type="scientific">Chryseotalea sanaruensis</name>
    <dbReference type="NCBI Taxonomy" id="2482724"/>
    <lineage>
        <taxon>Bacteria</taxon>
        <taxon>Pseudomonadati</taxon>
        <taxon>Bacteroidota</taxon>
        <taxon>Cytophagia</taxon>
        <taxon>Cytophagales</taxon>
        <taxon>Chryseotaleaceae</taxon>
        <taxon>Chryseotalea</taxon>
    </lineage>
</organism>
<keyword evidence="7" id="KW-0813">Transport</keyword>
<comment type="caution">
    <text evidence="8">The sequence shown here is derived from an EMBL/GenBank/DDBJ whole genome shotgun (WGS) entry which is preliminary data.</text>
</comment>
<proteinExistence type="inferred from homology"/>
<protein>
    <submittedName>
        <fullName evidence="8">Biopolymer transporter ExbD</fullName>
    </submittedName>
</protein>
<keyword evidence="5" id="KW-1133">Transmembrane helix</keyword>
<dbReference type="PANTHER" id="PTHR30558:SF3">
    <property type="entry name" value="BIOPOLYMER TRANSPORT PROTEIN EXBD-RELATED"/>
    <property type="match status" value="1"/>
</dbReference>
<evidence type="ECO:0000256" key="3">
    <source>
        <dbReference type="ARBA" id="ARBA00022475"/>
    </source>
</evidence>
<evidence type="ECO:0000313" key="9">
    <source>
        <dbReference type="Proteomes" id="UP000288227"/>
    </source>
</evidence>
<dbReference type="GO" id="GO:0022857">
    <property type="term" value="F:transmembrane transporter activity"/>
    <property type="evidence" value="ECO:0007669"/>
    <property type="project" value="InterPro"/>
</dbReference>
<evidence type="ECO:0000313" key="8">
    <source>
        <dbReference type="EMBL" id="GCC51691.1"/>
    </source>
</evidence>
<reference evidence="8 9" key="1">
    <citation type="submission" date="2018-11" db="EMBL/GenBank/DDBJ databases">
        <title>Chryseotalea sanarue gen. nov., sp., nov., a member of the family Cytophagaceae, isolated from a brackish lake in Hamamatsu Japan.</title>
        <authorList>
            <person name="Maejima Y."/>
            <person name="Iino T."/>
            <person name="Muraguchi Y."/>
            <person name="Fukuda K."/>
            <person name="Ohkuma M."/>
            <person name="Moriuchi R."/>
            <person name="Dohra H."/>
            <person name="Kimbara K."/>
            <person name="Shintani M."/>
        </authorList>
    </citation>
    <scope>NUCLEOTIDE SEQUENCE [LARGE SCALE GENOMIC DNA]</scope>
    <source>
        <strain evidence="8 9">Ys</strain>
    </source>
</reference>
<dbReference type="GO" id="GO:0015031">
    <property type="term" value="P:protein transport"/>
    <property type="evidence" value="ECO:0007669"/>
    <property type="project" value="UniProtKB-KW"/>
</dbReference>
<keyword evidence="3" id="KW-1003">Cell membrane</keyword>
<dbReference type="GO" id="GO:0005886">
    <property type="term" value="C:plasma membrane"/>
    <property type="evidence" value="ECO:0007669"/>
    <property type="project" value="UniProtKB-SubCell"/>
</dbReference>
<evidence type="ECO:0000256" key="5">
    <source>
        <dbReference type="ARBA" id="ARBA00022989"/>
    </source>
</evidence>
<evidence type="ECO:0000256" key="2">
    <source>
        <dbReference type="ARBA" id="ARBA00005811"/>
    </source>
</evidence>
<comment type="subcellular location">
    <subcellularLocation>
        <location evidence="1">Cell membrane</location>
        <topology evidence="1">Single-pass membrane protein</topology>
    </subcellularLocation>
    <subcellularLocation>
        <location evidence="7">Cell membrane</location>
        <topology evidence="7">Single-pass type II membrane protein</topology>
    </subcellularLocation>
</comment>
<sequence length="184" mass="20524">MPRATPDIPNASMADIAFLLLTFFLVTTTVANDKGLTLQLPPPPEALPQDLEIKIPERNLFKIQINSFDALLVEGDPYTGSMRELTDMIKMFIQNNGLDPESSESPIKAIVSFKTDRGTTHKKFVEVLDAAQRAYYEIYASNLGVTADKWRDIASDPDRRVEYNKSREGYPMNISIAEPTKVGG</sequence>
<keyword evidence="4 7" id="KW-0812">Transmembrane</keyword>
<comment type="similarity">
    <text evidence="2 7">Belongs to the ExbD/TolR family.</text>
</comment>
<name>A0A401U9Y0_9BACT</name>
<accession>A0A401U9Y0</accession>
<keyword evidence="9" id="KW-1185">Reference proteome</keyword>
<dbReference type="Proteomes" id="UP000288227">
    <property type="component" value="Unassembled WGS sequence"/>
</dbReference>
<dbReference type="EMBL" id="BHXQ01000003">
    <property type="protein sequence ID" value="GCC51691.1"/>
    <property type="molecule type" value="Genomic_DNA"/>
</dbReference>
<gene>
    <name evidence="8" type="ORF">SanaruYs_19190</name>
</gene>
<dbReference type="InterPro" id="IPR003400">
    <property type="entry name" value="ExbD"/>
</dbReference>
<evidence type="ECO:0000256" key="4">
    <source>
        <dbReference type="ARBA" id="ARBA00022692"/>
    </source>
</evidence>
<dbReference type="RefSeq" id="WP_127122343.1">
    <property type="nucleotide sequence ID" value="NZ_BHXQ01000003.1"/>
</dbReference>
<dbReference type="PANTHER" id="PTHR30558">
    <property type="entry name" value="EXBD MEMBRANE COMPONENT OF PMF-DRIVEN MACROMOLECULE IMPORT SYSTEM"/>
    <property type="match status" value="1"/>
</dbReference>
<evidence type="ECO:0000256" key="6">
    <source>
        <dbReference type="ARBA" id="ARBA00023136"/>
    </source>
</evidence>
<dbReference type="Pfam" id="PF02472">
    <property type="entry name" value="ExbD"/>
    <property type="match status" value="1"/>
</dbReference>
<keyword evidence="7" id="KW-0653">Protein transport</keyword>
<evidence type="ECO:0000256" key="7">
    <source>
        <dbReference type="RuleBase" id="RU003879"/>
    </source>
</evidence>